<dbReference type="PANTHER" id="PTHR37423:SF2">
    <property type="entry name" value="MEMBRANE-BOUND LYTIC MUREIN TRANSGLYCOSYLASE C"/>
    <property type="match status" value="1"/>
</dbReference>
<evidence type="ECO:0000313" key="6">
    <source>
        <dbReference type="Proteomes" id="UP000029443"/>
    </source>
</evidence>
<proteinExistence type="inferred from homology"/>
<dbReference type="Pfam" id="PF01464">
    <property type="entry name" value="SLT"/>
    <property type="match status" value="1"/>
</dbReference>
<evidence type="ECO:0000259" key="4">
    <source>
        <dbReference type="Pfam" id="PF13511"/>
    </source>
</evidence>
<dbReference type="PROSITE" id="PS00922">
    <property type="entry name" value="TRANSGLYCOSYLASE"/>
    <property type="match status" value="1"/>
</dbReference>
<dbReference type="Pfam" id="PF13511">
    <property type="entry name" value="DUF4124"/>
    <property type="match status" value="1"/>
</dbReference>
<dbReference type="CDD" id="cd00254">
    <property type="entry name" value="LT-like"/>
    <property type="match status" value="1"/>
</dbReference>
<dbReference type="InterPro" id="IPR025392">
    <property type="entry name" value="DUF4124"/>
</dbReference>
<evidence type="ECO:0000256" key="1">
    <source>
        <dbReference type="ARBA" id="ARBA00007734"/>
    </source>
</evidence>
<keyword evidence="2" id="KW-0732">Signal</keyword>
<comment type="caution">
    <text evidence="5">The sequence shown here is derived from an EMBL/GenBank/DDBJ whole genome shotgun (WGS) entry which is preliminary data.</text>
</comment>
<feature type="signal peptide" evidence="2">
    <location>
        <begin position="1"/>
        <end position="23"/>
    </location>
</feature>
<feature type="domain" description="Transglycosylase SLT" evidence="3">
    <location>
        <begin position="78"/>
        <end position="183"/>
    </location>
</feature>
<evidence type="ECO:0000259" key="3">
    <source>
        <dbReference type="Pfam" id="PF01464"/>
    </source>
</evidence>
<name>A0ABR4WHM5_9GAMM</name>
<dbReference type="EMBL" id="ARXU01000001">
    <property type="protein sequence ID" value="KGD62863.1"/>
    <property type="molecule type" value="Genomic_DNA"/>
</dbReference>
<gene>
    <name evidence="5" type="ORF">T9A_00183</name>
</gene>
<dbReference type="SUPFAM" id="SSF53955">
    <property type="entry name" value="Lysozyme-like"/>
    <property type="match status" value="1"/>
</dbReference>
<organism evidence="5 6">
    <name type="scientific">Alcanivorax jadensis T9</name>
    <dbReference type="NCBI Taxonomy" id="1177181"/>
    <lineage>
        <taxon>Bacteria</taxon>
        <taxon>Pseudomonadati</taxon>
        <taxon>Pseudomonadota</taxon>
        <taxon>Gammaproteobacteria</taxon>
        <taxon>Oceanospirillales</taxon>
        <taxon>Alcanivoracaceae</taxon>
        <taxon>Alcanivorax</taxon>
    </lineage>
</organism>
<keyword evidence="6" id="KW-1185">Reference proteome</keyword>
<dbReference type="Proteomes" id="UP000029443">
    <property type="component" value="Unassembled WGS sequence"/>
</dbReference>
<feature type="chain" id="PRO_5047169183" evidence="2">
    <location>
        <begin position="24"/>
        <end position="216"/>
    </location>
</feature>
<dbReference type="PANTHER" id="PTHR37423">
    <property type="entry name" value="SOLUBLE LYTIC MUREIN TRANSGLYCOSYLASE-RELATED"/>
    <property type="match status" value="1"/>
</dbReference>
<accession>A0ABR4WHM5</accession>
<sequence>MRLSGLLALLMSGMISFSGTVGASDIYKYRAADGTILFTDQPQDRVGRNHTLLSIRKGWNYQPRALSDAERDRYDNLITLAAGQHRVDPALVKAVIHAESLFNPQAISRVGAQGLMQLMPETAAYLEVSNPFDARENILGGTRFLAYLKGKFSTLDHILAAYNAGEGNVRRYGGIPPFKETQAYVRKVKQLRQRYSSHFVAGLGEEKVVYASPIRQ</sequence>
<dbReference type="InterPro" id="IPR008258">
    <property type="entry name" value="Transglycosylase_SLT_dom_1"/>
</dbReference>
<dbReference type="InterPro" id="IPR000189">
    <property type="entry name" value="Transglyc_AS"/>
</dbReference>
<evidence type="ECO:0000256" key="2">
    <source>
        <dbReference type="SAM" id="SignalP"/>
    </source>
</evidence>
<feature type="domain" description="DUF4124" evidence="4">
    <location>
        <begin position="16"/>
        <end position="47"/>
    </location>
</feature>
<protein>
    <submittedName>
        <fullName evidence="5">Lytic transglycosylase</fullName>
    </submittedName>
</protein>
<dbReference type="Gene3D" id="1.10.530.10">
    <property type="match status" value="1"/>
</dbReference>
<evidence type="ECO:0000313" key="5">
    <source>
        <dbReference type="EMBL" id="KGD62863.1"/>
    </source>
</evidence>
<dbReference type="RefSeq" id="WP_035244337.1">
    <property type="nucleotide sequence ID" value="NZ_ARXU01000001.1"/>
</dbReference>
<comment type="similarity">
    <text evidence="1">Belongs to the transglycosylase Slt family.</text>
</comment>
<dbReference type="InterPro" id="IPR023346">
    <property type="entry name" value="Lysozyme-like_dom_sf"/>
</dbReference>
<reference evidence="5 6" key="1">
    <citation type="submission" date="2012-09" db="EMBL/GenBank/DDBJ databases">
        <title>Genome Sequence of alkane-degrading Bacterium Alcanivorax jadensis T9.</title>
        <authorList>
            <person name="Lai Q."/>
            <person name="Shao Z."/>
        </authorList>
    </citation>
    <scope>NUCLEOTIDE SEQUENCE [LARGE SCALE GENOMIC DNA]</scope>
    <source>
        <strain evidence="5 6">T9</strain>
    </source>
</reference>